<gene>
    <name evidence="2" type="ORF">L484_014349</name>
</gene>
<name>W9RTN6_9ROSA</name>
<sequence length="159" mass="17423">MTILIGTKKLVKMARTWQRLVAISGKRITLPRPSNQEADASGGGGGGTSTSTAEKGCFVVYTTDSRRFALPLAYLKSGIFREILKLAEEEFGLPSNGPLTLPFDAVFMEYLLSLIRRNVANDILEKALLTTSTSNGRCFSSSSYLHQEQENPRLVLCGF</sequence>
<dbReference type="KEGG" id="mnt:21397492"/>
<comment type="similarity">
    <text evidence="1">Belongs to the ARG7 family.</text>
</comment>
<dbReference type="AlphaFoldDB" id="W9RTN6"/>
<dbReference type="InterPro" id="IPR003676">
    <property type="entry name" value="SAUR_fam"/>
</dbReference>
<dbReference type="OrthoDB" id="1936278at2759"/>
<dbReference type="Pfam" id="PF02519">
    <property type="entry name" value="Auxin_inducible"/>
    <property type="match status" value="1"/>
</dbReference>
<organism evidence="2 3">
    <name type="scientific">Morus notabilis</name>
    <dbReference type="NCBI Taxonomy" id="981085"/>
    <lineage>
        <taxon>Eukaryota</taxon>
        <taxon>Viridiplantae</taxon>
        <taxon>Streptophyta</taxon>
        <taxon>Embryophyta</taxon>
        <taxon>Tracheophyta</taxon>
        <taxon>Spermatophyta</taxon>
        <taxon>Magnoliopsida</taxon>
        <taxon>eudicotyledons</taxon>
        <taxon>Gunneridae</taxon>
        <taxon>Pentapetalae</taxon>
        <taxon>rosids</taxon>
        <taxon>fabids</taxon>
        <taxon>Rosales</taxon>
        <taxon>Moraceae</taxon>
        <taxon>Moreae</taxon>
        <taxon>Morus</taxon>
    </lineage>
</organism>
<evidence type="ECO:0000313" key="2">
    <source>
        <dbReference type="EMBL" id="EXB95376.1"/>
    </source>
</evidence>
<dbReference type="Proteomes" id="UP000030645">
    <property type="component" value="Unassembled WGS sequence"/>
</dbReference>
<evidence type="ECO:0000256" key="1">
    <source>
        <dbReference type="ARBA" id="ARBA00006974"/>
    </source>
</evidence>
<dbReference type="PANTHER" id="PTHR31175:SF82">
    <property type="entry name" value="AUXIN-RESPONSIVE PROTEIN SAUR65"/>
    <property type="match status" value="1"/>
</dbReference>
<dbReference type="EMBL" id="KE345201">
    <property type="protein sequence ID" value="EXB95376.1"/>
    <property type="molecule type" value="Genomic_DNA"/>
</dbReference>
<reference evidence="3" key="1">
    <citation type="submission" date="2013-01" db="EMBL/GenBank/DDBJ databases">
        <title>Draft Genome Sequence of a Mulberry Tree, Morus notabilis C.K. Schneid.</title>
        <authorList>
            <person name="He N."/>
            <person name="Zhao S."/>
        </authorList>
    </citation>
    <scope>NUCLEOTIDE SEQUENCE</scope>
</reference>
<dbReference type="STRING" id="981085.W9RTN6"/>
<evidence type="ECO:0000313" key="3">
    <source>
        <dbReference type="Proteomes" id="UP000030645"/>
    </source>
</evidence>
<evidence type="ECO:0008006" key="4">
    <source>
        <dbReference type="Google" id="ProtNLM"/>
    </source>
</evidence>
<keyword evidence="3" id="KW-1185">Reference proteome</keyword>
<dbReference type="PANTHER" id="PTHR31175">
    <property type="entry name" value="AUXIN-RESPONSIVE FAMILY PROTEIN"/>
    <property type="match status" value="1"/>
</dbReference>
<protein>
    <recommendedName>
        <fullName evidence="4">Auxin-induced protein 6B</fullName>
    </recommendedName>
</protein>
<dbReference type="GO" id="GO:0009733">
    <property type="term" value="P:response to auxin"/>
    <property type="evidence" value="ECO:0007669"/>
    <property type="project" value="InterPro"/>
</dbReference>
<proteinExistence type="inferred from homology"/>
<dbReference type="eggNOG" id="ENOG502S4GQ">
    <property type="taxonomic scope" value="Eukaryota"/>
</dbReference>
<accession>W9RTN6</accession>